<name>A0A9P8VQJ0_9HYPO</name>
<evidence type="ECO:0000313" key="1">
    <source>
        <dbReference type="EMBL" id="KAH6869642.1"/>
    </source>
</evidence>
<organism evidence="1 2">
    <name type="scientific">Thelonectria olida</name>
    <dbReference type="NCBI Taxonomy" id="1576542"/>
    <lineage>
        <taxon>Eukaryota</taxon>
        <taxon>Fungi</taxon>
        <taxon>Dikarya</taxon>
        <taxon>Ascomycota</taxon>
        <taxon>Pezizomycotina</taxon>
        <taxon>Sordariomycetes</taxon>
        <taxon>Hypocreomycetidae</taxon>
        <taxon>Hypocreales</taxon>
        <taxon>Nectriaceae</taxon>
        <taxon>Thelonectria</taxon>
    </lineage>
</organism>
<proteinExistence type="predicted"/>
<dbReference type="EMBL" id="JAGPYM010000068">
    <property type="protein sequence ID" value="KAH6869642.1"/>
    <property type="molecule type" value="Genomic_DNA"/>
</dbReference>
<reference evidence="1 2" key="1">
    <citation type="journal article" date="2021" name="Nat. Commun.">
        <title>Genetic determinants of endophytism in the Arabidopsis root mycobiome.</title>
        <authorList>
            <person name="Mesny F."/>
            <person name="Miyauchi S."/>
            <person name="Thiergart T."/>
            <person name="Pickel B."/>
            <person name="Atanasova L."/>
            <person name="Karlsson M."/>
            <person name="Huettel B."/>
            <person name="Barry K.W."/>
            <person name="Haridas S."/>
            <person name="Chen C."/>
            <person name="Bauer D."/>
            <person name="Andreopoulos W."/>
            <person name="Pangilinan J."/>
            <person name="LaButti K."/>
            <person name="Riley R."/>
            <person name="Lipzen A."/>
            <person name="Clum A."/>
            <person name="Drula E."/>
            <person name="Henrissat B."/>
            <person name="Kohler A."/>
            <person name="Grigoriev I.V."/>
            <person name="Martin F.M."/>
            <person name="Hacquard S."/>
        </authorList>
    </citation>
    <scope>NUCLEOTIDE SEQUENCE [LARGE SCALE GENOMIC DNA]</scope>
    <source>
        <strain evidence="1 2">MPI-CAGE-CH-0241</strain>
    </source>
</reference>
<dbReference type="Proteomes" id="UP000777438">
    <property type="component" value="Unassembled WGS sequence"/>
</dbReference>
<protein>
    <submittedName>
        <fullName evidence="1">Uncharacterized protein</fullName>
    </submittedName>
</protein>
<gene>
    <name evidence="1" type="ORF">B0T10DRAFT_523573</name>
</gene>
<dbReference type="AlphaFoldDB" id="A0A9P8VQJ0"/>
<evidence type="ECO:0000313" key="2">
    <source>
        <dbReference type="Proteomes" id="UP000777438"/>
    </source>
</evidence>
<sequence>MAGRRTEIHATRREHGPDFTARYMGGPYDALSFQLSAERMLSCLFYIELLSAPMLYSSPEAACIRLLCRLTPGPEMTNLITGLHLRSARIHYRGAEAQWTGDSLVTPAILARCRRGESFSRVLEVQVSAMDTVLDVRLRDSLMGEQSISNCPYKVEKLIRDQGLDCAFGRRDHRLLCETGTTGNSLTAEIEKLSEELGRFLPSGSSDAWV</sequence>
<comment type="caution">
    <text evidence="1">The sequence shown here is derived from an EMBL/GenBank/DDBJ whole genome shotgun (WGS) entry which is preliminary data.</text>
</comment>
<dbReference type="OrthoDB" id="4766886at2759"/>
<keyword evidence="2" id="KW-1185">Reference proteome</keyword>
<accession>A0A9P8VQJ0</accession>